<comment type="subcellular location">
    <subcellularLocation>
        <location evidence="1">Membrane</location>
        <topology evidence="1">Multi-pass membrane protein</topology>
    </subcellularLocation>
</comment>
<evidence type="ECO:0000256" key="8">
    <source>
        <dbReference type="RuleBase" id="RU361189"/>
    </source>
</evidence>
<comment type="function">
    <text evidence="8">Essential component of the vacuolar proton pump (V-ATPase), a multimeric enzyme that catalyzes the translocation of protons across the membranes. Required for assembly and activity of the V-ATPase.</text>
</comment>
<keyword evidence="3 8" id="KW-0813">Transport</keyword>
<keyword evidence="4 8" id="KW-0812">Transmembrane</keyword>
<evidence type="ECO:0000313" key="9">
    <source>
        <dbReference type="EMBL" id="CAI2364611.1"/>
    </source>
</evidence>
<dbReference type="GO" id="GO:0007035">
    <property type="term" value="P:vacuolar acidification"/>
    <property type="evidence" value="ECO:0007669"/>
    <property type="project" value="TreeGrafter"/>
</dbReference>
<proteinExistence type="inferred from homology"/>
<comment type="caution">
    <text evidence="8">Lacks conserved residue(s) required for the propagation of feature annotation.</text>
</comment>
<protein>
    <recommendedName>
        <fullName evidence="8">V-type proton ATPase subunit a</fullName>
    </recommendedName>
</protein>
<evidence type="ECO:0000313" key="10">
    <source>
        <dbReference type="Proteomes" id="UP001295684"/>
    </source>
</evidence>
<dbReference type="GO" id="GO:0051117">
    <property type="term" value="F:ATPase binding"/>
    <property type="evidence" value="ECO:0007669"/>
    <property type="project" value="TreeGrafter"/>
</dbReference>
<dbReference type="Pfam" id="PF01496">
    <property type="entry name" value="V_ATPase_I"/>
    <property type="match status" value="1"/>
</dbReference>
<evidence type="ECO:0000256" key="6">
    <source>
        <dbReference type="ARBA" id="ARBA00023065"/>
    </source>
</evidence>
<dbReference type="PANTHER" id="PTHR11629">
    <property type="entry name" value="VACUOLAR PROTON ATPASES"/>
    <property type="match status" value="1"/>
</dbReference>
<gene>
    <name evidence="9" type="ORF">ECRASSUSDP1_LOCUS5956</name>
</gene>
<reference evidence="9" key="1">
    <citation type="submission" date="2023-07" db="EMBL/GenBank/DDBJ databases">
        <authorList>
            <consortium name="AG Swart"/>
            <person name="Singh M."/>
            <person name="Singh A."/>
            <person name="Seah K."/>
            <person name="Emmerich C."/>
        </authorList>
    </citation>
    <scope>NUCLEOTIDE SEQUENCE</scope>
    <source>
        <strain evidence="9">DP1</strain>
    </source>
</reference>
<evidence type="ECO:0000256" key="2">
    <source>
        <dbReference type="ARBA" id="ARBA00009904"/>
    </source>
</evidence>
<feature type="transmembrane region" description="Helical" evidence="8">
    <location>
        <begin position="405"/>
        <end position="430"/>
    </location>
</feature>
<keyword evidence="10" id="KW-1185">Reference proteome</keyword>
<dbReference type="GO" id="GO:0046961">
    <property type="term" value="F:proton-transporting ATPase activity, rotational mechanism"/>
    <property type="evidence" value="ECO:0007669"/>
    <property type="project" value="InterPro"/>
</dbReference>
<dbReference type="PANTHER" id="PTHR11629:SF63">
    <property type="entry name" value="V-TYPE PROTON ATPASE SUBUNIT A"/>
    <property type="match status" value="1"/>
</dbReference>
<evidence type="ECO:0000256" key="7">
    <source>
        <dbReference type="ARBA" id="ARBA00023136"/>
    </source>
</evidence>
<accession>A0AAD1U9J6</accession>
<dbReference type="Proteomes" id="UP001295684">
    <property type="component" value="Unassembled WGS sequence"/>
</dbReference>
<evidence type="ECO:0000256" key="1">
    <source>
        <dbReference type="ARBA" id="ARBA00004141"/>
    </source>
</evidence>
<dbReference type="AlphaFoldDB" id="A0AAD1U9J6"/>
<dbReference type="InterPro" id="IPR002490">
    <property type="entry name" value="V-ATPase_116kDa_su"/>
</dbReference>
<sequence>MNLVKCIMSKDSAFDLMEAFGALGVADFIDLNKHEQVYDLPFTKQIRRCNDITRKIDYLKEIYEMRTSKYAVFDKIEKECDEKENFINEQTKSIKDMRHNYNYLREYREVLKKVSTLMLKEPENVNINRFSNLGRDQEDRKSIGDHVFMRGSEESDEEISPSKNAQRVPHMKMLSMSYLARIIEMDDIARMKRIVFRASRGNALIDSIPIDIEIKEFSGQIKMKDVYIITFQEGETLRGKLERACDSFNKDHLQIPGESIQNKGRKLSDYHDKNEMRAYLKEVCKLKETHLAGLAVSRLILYKMIVEYDKAVYSNLNKFVPKTALSQGYFWSTRSSGEILHMLDLEGYSLSEIQLEDCLNHKIPPLTYFRTNTFLGPFQEIVNTYGIPSYNEANPALFTIITFPFLFGVMFGDIGHGSFLFLFGALLCFFSGPLSKSALKDLVDVR</sequence>
<dbReference type="EMBL" id="CAMPGE010005772">
    <property type="protein sequence ID" value="CAI2364611.1"/>
    <property type="molecule type" value="Genomic_DNA"/>
</dbReference>
<dbReference type="GO" id="GO:0033179">
    <property type="term" value="C:proton-transporting V-type ATPase, V0 domain"/>
    <property type="evidence" value="ECO:0007669"/>
    <property type="project" value="InterPro"/>
</dbReference>
<comment type="similarity">
    <text evidence="2 8">Belongs to the V-ATPase 116 kDa subunit family.</text>
</comment>
<name>A0AAD1U9J6_EUPCR</name>
<keyword evidence="5 8" id="KW-1133">Transmembrane helix</keyword>
<dbReference type="GO" id="GO:0016471">
    <property type="term" value="C:vacuolar proton-transporting V-type ATPase complex"/>
    <property type="evidence" value="ECO:0007669"/>
    <property type="project" value="TreeGrafter"/>
</dbReference>
<keyword evidence="7 8" id="KW-0472">Membrane</keyword>
<evidence type="ECO:0000256" key="4">
    <source>
        <dbReference type="ARBA" id="ARBA00022692"/>
    </source>
</evidence>
<keyword evidence="8" id="KW-0375">Hydrogen ion transport</keyword>
<keyword evidence="6 8" id="KW-0406">Ion transport</keyword>
<organism evidence="9 10">
    <name type="scientific">Euplotes crassus</name>
    <dbReference type="NCBI Taxonomy" id="5936"/>
    <lineage>
        <taxon>Eukaryota</taxon>
        <taxon>Sar</taxon>
        <taxon>Alveolata</taxon>
        <taxon>Ciliophora</taxon>
        <taxon>Intramacronucleata</taxon>
        <taxon>Spirotrichea</taxon>
        <taxon>Hypotrichia</taxon>
        <taxon>Euplotida</taxon>
        <taxon>Euplotidae</taxon>
        <taxon>Moneuplotes</taxon>
    </lineage>
</organism>
<evidence type="ECO:0000256" key="5">
    <source>
        <dbReference type="ARBA" id="ARBA00022989"/>
    </source>
</evidence>
<comment type="caution">
    <text evidence="9">The sequence shown here is derived from an EMBL/GenBank/DDBJ whole genome shotgun (WGS) entry which is preliminary data.</text>
</comment>
<evidence type="ECO:0000256" key="3">
    <source>
        <dbReference type="ARBA" id="ARBA00022448"/>
    </source>
</evidence>